<dbReference type="STRING" id="1609559.TQ32_03180"/>
<name>A0A127BCG7_9EURY</name>
<evidence type="ECO:0000259" key="1">
    <source>
        <dbReference type="PROSITE" id="PS51186"/>
    </source>
</evidence>
<dbReference type="Gene3D" id="6.20.300.10">
    <property type="match status" value="1"/>
</dbReference>
<reference evidence="2 3" key="2">
    <citation type="journal article" date="2016" name="Int. J. Syst. Evol. Microbiol.">
        <title>Pyrococcus kukulkanii sp. nov., a hyperthermophilic, piezophilic archaeon isolated from a deep-sea hydrothermal vent.</title>
        <authorList>
            <person name="Callac N."/>
            <person name="Oger P."/>
            <person name="Lesongeur F."/>
            <person name="Rattray J.E."/>
            <person name="Vannier P."/>
            <person name="Michoud G."/>
            <person name="Beauverger M."/>
            <person name="Gayet N."/>
            <person name="Rouxel O."/>
            <person name="Jebbar M."/>
            <person name="Godfroy A."/>
        </authorList>
    </citation>
    <scope>NUCLEOTIDE SEQUENCE [LARGE SCALE GENOMIC DNA]</scope>
    <source>
        <strain evidence="2 3">NCB100</strain>
    </source>
</reference>
<dbReference type="InterPro" id="IPR000182">
    <property type="entry name" value="GNAT_dom"/>
</dbReference>
<evidence type="ECO:0000313" key="3">
    <source>
        <dbReference type="Proteomes" id="UP000070587"/>
    </source>
</evidence>
<dbReference type="CDD" id="cd04301">
    <property type="entry name" value="NAT_SF"/>
    <property type="match status" value="1"/>
</dbReference>
<organism evidence="2 3">
    <name type="scientific">Pyrococcus kukulkanii</name>
    <dbReference type="NCBI Taxonomy" id="1609559"/>
    <lineage>
        <taxon>Archaea</taxon>
        <taxon>Methanobacteriati</taxon>
        <taxon>Methanobacteriota</taxon>
        <taxon>Thermococci</taxon>
        <taxon>Thermococcales</taxon>
        <taxon>Thermococcaceae</taxon>
        <taxon>Pyrococcus</taxon>
    </lineage>
</organism>
<dbReference type="Pfam" id="PF00583">
    <property type="entry name" value="Acetyltransf_1"/>
    <property type="match status" value="1"/>
</dbReference>
<gene>
    <name evidence="2" type="ORF">TQ32_03180</name>
</gene>
<dbReference type="AlphaFoldDB" id="A0A127BCG7"/>
<accession>A0A127BCG7</accession>
<proteinExistence type="predicted"/>
<dbReference type="GO" id="GO:0016747">
    <property type="term" value="F:acyltransferase activity, transferring groups other than amino-acyl groups"/>
    <property type="evidence" value="ECO:0007669"/>
    <property type="project" value="InterPro"/>
</dbReference>
<dbReference type="PATRIC" id="fig|1609559.3.peg.664"/>
<evidence type="ECO:0000313" key="2">
    <source>
        <dbReference type="EMBL" id="AMM54957.1"/>
    </source>
</evidence>
<feature type="domain" description="N-acetyltransferase" evidence="1">
    <location>
        <begin position="34"/>
        <end position="175"/>
    </location>
</feature>
<protein>
    <submittedName>
        <fullName evidence="2">GNAT family acetyltraansferase</fullName>
    </submittedName>
</protein>
<dbReference type="KEGG" id="pyc:TQ32_03180"/>
<dbReference type="SUPFAM" id="SSF55729">
    <property type="entry name" value="Acyl-CoA N-acyltransferases (Nat)"/>
    <property type="match status" value="1"/>
</dbReference>
<dbReference type="Gene3D" id="3.40.630.30">
    <property type="match status" value="1"/>
</dbReference>
<dbReference type="Proteomes" id="UP000070587">
    <property type="component" value="Chromosome"/>
</dbReference>
<reference evidence="3" key="1">
    <citation type="submission" date="2015-02" db="EMBL/GenBank/DDBJ databases">
        <title>Pyrococcus kukulkanii sp. nov., a novel hyperthermophilic archaeon isolated from a deep-sea hydrothermal vent at the Guaymas Basin.</title>
        <authorList>
            <person name="Oger P.M."/>
            <person name="Callac N."/>
            <person name="Jebbar M."/>
            <person name="Godfroy A."/>
        </authorList>
    </citation>
    <scope>NUCLEOTIDE SEQUENCE [LARGE SCALE GENOMIC DNA]</scope>
    <source>
        <strain evidence="3">NCB100</strain>
    </source>
</reference>
<dbReference type="PROSITE" id="PS51186">
    <property type="entry name" value="GNAT"/>
    <property type="match status" value="1"/>
</dbReference>
<dbReference type="EMBL" id="CP010835">
    <property type="protein sequence ID" value="AMM54957.1"/>
    <property type="molecule type" value="Genomic_DNA"/>
</dbReference>
<sequence>MEVKRAEDPLSLKDELVKFVFGIYRSTKGKYPALEWVEKKPSIDDFEGFKKIYEPFLEFRLTREFDELYVAQDNEIVGTVALVYNLPKEGVWWVPQEIIGPRTGLIEFFMVDERYRGKGLGSQLLEFAIKRLESLGKEAYVVTFPNLDAYNYYKRKGFEEVMKFKEFVVLRFSRRKSQ</sequence>
<dbReference type="InterPro" id="IPR016181">
    <property type="entry name" value="Acyl_CoA_acyltransferase"/>
</dbReference>